<keyword evidence="12" id="KW-1185">Reference proteome</keyword>
<dbReference type="SUPFAM" id="SSF82153">
    <property type="entry name" value="FAS1 domain"/>
    <property type="match status" value="1"/>
</dbReference>
<keyword evidence="4" id="KW-0336">GPI-anchor</keyword>
<organism evidence="11">
    <name type="scientific">Spirodela intermedia</name>
    <name type="common">Intermediate duckweed</name>
    <dbReference type="NCBI Taxonomy" id="51605"/>
    <lineage>
        <taxon>Eukaryota</taxon>
        <taxon>Viridiplantae</taxon>
        <taxon>Streptophyta</taxon>
        <taxon>Embryophyta</taxon>
        <taxon>Tracheophyta</taxon>
        <taxon>Spermatophyta</taxon>
        <taxon>Magnoliopsida</taxon>
        <taxon>Liliopsida</taxon>
        <taxon>Araceae</taxon>
        <taxon>Lemnoideae</taxon>
        <taxon>Spirodela</taxon>
    </lineage>
</organism>
<dbReference type="PROSITE" id="PS50213">
    <property type="entry name" value="FAS1"/>
    <property type="match status" value="1"/>
</dbReference>
<evidence type="ECO:0000256" key="8">
    <source>
        <dbReference type="SAM" id="MobiDB-lite"/>
    </source>
</evidence>
<evidence type="ECO:0000313" key="12">
    <source>
        <dbReference type="Proteomes" id="UP001189122"/>
    </source>
</evidence>
<proteinExistence type="inferred from homology"/>
<dbReference type="Gene3D" id="2.30.180.10">
    <property type="entry name" value="FAS1 domain"/>
    <property type="match status" value="1"/>
</dbReference>
<reference evidence="11 12" key="1">
    <citation type="submission" date="2019-12" db="EMBL/GenBank/DDBJ databases">
        <authorList>
            <person name="Scholz U."/>
            <person name="Mascher M."/>
            <person name="Fiebig A."/>
        </authorList>
    </citation>
    <scope>NUCLEOTIDE SEQUENCE</scope>
</reference>
<sequence length="252" mass="27318">MSLPSPLLCALVLLALPFLLEAQVTPAASPEPAANPDPVAILEGGRQYSKLLKLLKDKHLVDGIANQLQISPDGLTIFAPTDKAFNKLPTGALNKLSSEEQTQLLMLHVVGRYYSFELLPTASNPVQTLASLYTLNITSGNNQANVSTGAVNTPVNTGLYDKFPLAIFPIDAVLIPTELVGGRPPRQVRRRRRRCLRRQAAGGGGSPGESSWGLAWPSWACSGERRMQRLRESLRLSLSSFFSLLISILSSF</sequence>
<accession>A0A7I8JRX9</accession>
<evidence type="ECO:0000256" key="5">
    <source>
        <dbReference type="ARBA" id="ARBA00022729"/>
    </source>
</evidence>
<keyword evidence="5 9" id="KW-0732">Signal</keyword>
<evidence type="ECO:0000256" key="9">
    <source>
        <dbReference type="SAM" id="SignalP"/>
    </source>
</evidence>
<dbReference type="Proteomes" id="UP001189122">
    <property type="component" value="Unassembled WGS sequence"/>
</dbReference>
<dbReference type="PANTHER" id="PTHR32077">
    <property type="entry name" value="FASCICLIN-LIKE ARABINOGALACTAN PROTEIN"/>
    <property type="match status" value="1"/>
</dbReference>
<dbReference type="InterPro" id="IPR036378">
    <property type="entry name" value="FAS1_dom_sf"/>
</dbReference>
<evidence type="ECO:0000256" key="1">
    <source>
        <dbReference type="ARBA" id="ARBA00004609"/>
    </source>
</evidence>
<feature type="region of interest" description="Disordered" evidence="8">
    <location>
        <begin position="186"/>
        <end position="211"/>
    </location>
</feature>
<dbReference type="SMART" id="SM00554">
    <property type="entry name" value="FAS1"/>
    <property type="match status" value="1"/>
</dbReference>
<evidence type="ECO:0000256" key="7">
    <source>
        <dbReference type="ARBA" id="ARBA00024686"/>
    </source>
</evidence>
<evidence type="ECO:0000313" key="11">
    <source>
        <dbReference type="EMBL" id="CAA2633909.1"/>
    </source>
</evidence>
<gene>
    <name evidence="11" type="ORF">SI7747_17019383</name>
</gene>
<evidence type="ECO:0000259" key="10">
    <source>
        <dbReference type="PROSITE" id="PS50213"/>
    </source>
</evidence>
<dbReference type="InterPro" id="IPR045003">
    <property type="entry name" value="FLA_A"/>
</dbReference>
<dbReference type="AlphaFoldDB" id="A0A7I8JRX9"/>
<feature type="signal peptide" evidence="9">
    <location>
        <begin position="1"/>
        <end position="22"/>
    </location>
</feature>
<comment type="subcellular location">
    <subcellularLocation>
        <location evidence="1">Cell membrane</location>
        <topology evidence="1">Lipid-anchor</topology>
        <topology evidence="1">GPI-anchor</topology>
    </subcellularLocation>
</comment>
<protein>
    <recommendedName>
        <fullName evidence="10">FAS1 domain-containing protein</fullName>
    </recommendedName>
</protein>
<feature type="compositionally biased region" description="Basic residues" evidence="8">
    <location>
        <begin position="186"/>
        <end position="197"/>
    </location>
</feature>
<dbReference type="Pfam" id="PF02469">
    <property type="entry name" value="Fasciclin"/>
    <property type="match status" value="1"/>
</dbReference>
<dbReference type="GO" id="GO:0005886">
    <property type="term" value="C:plasma membrane"/>
    <property type="evidence" value="ECO:0007669"/>
    <property type="project" value="UniProtKB-SubCell"/>
</dbReference>
<name>A0A7I8JRX9_SPIIN</name>
<feature type="domain" description="FAS1" evidence="10">
    <location>
        <begin position="35"/>
        <end position="174"/>
    </location>
</feature>
<evidence type="ECO:0000256" key="2">
    <source>
        <dbReference type="ARBA" id="ARBA00007843"/>
    </source>
</evidence>
<dbReference type="EMBL" id="CACRZD030000017">
    <property type="protein sequence ID" value="CAA6672967.1"/>
    <property type="molecule type" value="Genomic_DNA"/>
</dbReference>
<evidence type="ECO:0000256" key="6">
    <source>
        <dbReference type="ARBA" id="ARBA00023136"/>
    </source>
</evidence>
<keyword evidence="3" id="KW-1003">Cell membrane</keyword>
<comment type="function">
    <text evidence="7">May be a cell surface adhesion protein.</text>
</comment>
<evidence type="ECO:0000256" key="3">
    <source>
        <dbReference type="ARBA" id="ARBA00022475"/>
    </source>
</evidence>
<dbReference type="GO" id="GO:0098552">
    <property type="term" value="C:side of membrane"/>
    <property type="evidence" value="ECO:0007669"/>
    <property type="project" value="UniProtKB-KW"/>
</dbReference>
<dbReference type="GO" id="GO:0009834">
    <property type="term" value="P:plant-type secondary cell wall biogenesis"/>
    <property type="evidence" value="ECO:0007669"/>
    <property type="project" value="TreeGrafter"/>
</dbReference>
<feature type="chain" id="PRO_5029476802" description="FAS1 domain-containing protein" evidence="9">
    <location>
        <begin position="23"/>
        <end position="252"/>
    </location>
</feature>
<keyword evidence="6" id="KW-0472">Membrane</keyword>
<dbReference type="PANTHER" id="PTHR32077:SF54">
    <property type="entry name" value="FASCICLIN-LIKE ARABINOGALACTAN PROTEIN 13-RELATED"/>
    <property type="match status" value="1"/>
</dbReference>
<dbReference type="EMBL" id="LR743604">
    <property type="protein sequence ID" value="CAA2633909.1"/>
    <property type="molecule type" value="Genomic_DNA"/>
</dbReference>
<evidence type="ECO:0000256" key="4">
    <source>
        <dbReference type="ARBA" id="ARBA00022622"/>
    </source>
</evidence>
<dbReference type="InterPro" id="IPR000782">
    <property type="entry name" value="FAS1_domain"/>
</dbReference>
<comment type="similarity">
    <text evidence="2">Belongs to the fasciclin-like AGP family.</text>
</comment>
<keyword evidence="4" id="KW-0449">Lipoprotein</keyword>
<keyword evidence="4" id="KW-0325">Glycoprotein</keyword>